<protein>
    <submittedName>
        <fullName evidence="2">Uncharacterized protein</fullName>
    </submittedName>
</protein>
<keyword evidence="1" id="KW-0472">Membrane</keyword>
<feature type="transmembrane region" description="Helical" evidence="1">
    <location>
        <begin position="72"/>
        <end position="96"/>
    </location>
</feature>
<reference evidence="2 3" key="1">
    <citation type="submission" date="2019-07" db="EMBL/GenBank/DDBJ databases">
        <title>WGS assembly of Gossypium tomentosum.</title>
        <authorList>
            <person name="Chen Z.J."/>
            <person name="Sreedasyam A."/>
            <person name="Ando A."/>
            <person name="Song Q."/>
            <person name="De L."/>
            <person name="Hulse-Kemp A."/>
            <person name="Ding M."/>
            <person name="Ye W."/>
            <person name="Kirkbride R."/>
            <person name="Jenkins J."/>
            <person name="Plott C."/>
            <person name="Lovell J."/>
            <person name="Lin Y.-M."/>
            <person name="Vaughn R."/>
            <person name="Liu B."/>
            <person name="Li W."/>
            <person name="Simpson S."/>
            <person name="Scheffler B."/>
            <person name="Saski C."/>
            <person name="Grover C."/>
            <person name="Hu G."/>
            <person name="Conover J."/>
            <person name="Carlson J."/>
            <person name="Shu S."/>
            <person name="Boston L."/>
            <person name="Williams M."/>
            <person name="Peterson D."/>
            <person name="Mcgee K."/>
            <person name="Jones D."/>
            <person name="Wendel J."/>
            <person name="Stelly D."/>
            <person name="Grimwood J."/>
            <person name="Schmutz J."/>
        </authorList>
    </citation>
    <scope>NUCLEOTIDE SEQUENCE [LARGE SCALE GENOMIC DNA]</scope>
    <source>
        <strain evidence="2">7179.01</strain>
    </source>
</reference>
<name>A0A5D2I0K1_GOSTO</name>
<keyword evidence="3" id="KW-1185">Reference proteome</keyword>
<dbReference type="AlphaFoldDB" id="A0A5D2I0K1"/>
<sequence length="97" mass="11769">MAKLVDRVEGWKERGRRMKKRRCFRRENEKEWILPNDGKLIEWGSLTDFRFRAFTIIICCSIPFPLPLPPLLFLYPFWFLSITLSSFPVLFLYSFYL</sequence>
<keyword evidence="1" id="KW-0812">Transmembrane</keyword>
<organism evidence="2 3">
    <name type="scientific">Gossypium tomentosum</name>
    <name type="common">Hawaiian cotton</name>
    <name type="synonym">Gossypium sandvicense</name>
    <dbReference type="NCBI Taxonomy" id="34277"/>
    <lineage>
        <taxon>Eukaryota</taxon>
        <taxon>Viridiplantae</taxon>
        <taxon>Streptophyta</taxon>
        <taxon>Embryophyta</taxon>
        <taxon>Tracheophyta</taxon>
        <taxon>Spermatophyta</taxon>
        <taxon>Magnoliopsida</taxon>
        <taxon>eudicotyledons</taxon>
        <taxon>Gunneridae</taxon>
        <taxon>Pentapetalae</taxon>
        <taxon>rosids</taxon>
        <taxon>malvids</taxon>
        <taxon>Malvales</taxon>
        <taxon>Malvaceae</taxon>
        <taxon>Malvoideae</taxon>
        <taxon>Gossypium</taxon>
    </lineage>
</organism>
<dbReference type="EMBL" id="CM017635">
    <property type="protein sequence ID" value="TYH35898.1"/>
    <property type="molecule type" value="Genomic_DNA"/>
</dbReference>
<proteinExistence type="predicted"/>
<keyword evidence="1" id="KW-1133">Transmembrane helix</keyword>
<evidence type="ECO:0000256" key="1">
    <source>
        <dbReference type="SAM" id="Phobius"/>
    </source>
</evidence>
<evidence type="ECO:0000313" key="2">
    <source>
        <dbReference type="EMBL" id="TYH35898.1"/>
    </source>
</evidence>
<accession>A0A5D2I0K1</accession>
<dbReference type="Proteomes" id="UP000322667">
    <property type="component" value="Chromosome D13"/>
</dbReference>
<gene>
    <name evidence="2" type="ORF">ES332_D13G226500v1</name>
</gene>
<evidence type="ECO:0000313" key="3">
    <source>
        <dbReference type="Proteomes" id="UP000322667"/>
    </source>
</evidence>